<dbReference type="NCBIfam" id="TIGR01128">
    <property type="entry name" value="holA"/>
    <property type="match status" value="1"/>
</dbReference>
<evidence type="ECO:0000256" key="7">
    <source>
        <dbReference type="ARBA" id="ARBA00022833"/>
    </source>
</evidence>
<dbReference type="InterPro" id="IPR050238">
    <property type="entry name" value="DNA_Rep/Repair_Clamp_Loader"/>
</dbReference>
<dbReference type="InterPro" id="IPR001270">
    <property type="entry name" value="ClpA/B"/>
</dbReference>
<dbReference type="Pfam" id="PF12169">
    <property type="entry name" value="DNA_pol3_gamma3"/>
    <property type="match status" value="1"/>
</dbReference>
<keyword evidence="9 11" id="KW-0239">DNA-directed DNA polymerase</keyword>
<sequence length="371" mass="41687">MDNFVVSARKYRPQTFDTVVGQHAITSTLKNAIRNNHLAQAFLFCGSRGVGKTSTARILAKTLNCFNRTENIEACDQCESCKSFNEGSSLNVYELDAASNNSVDDIRSLIDQVRIAPQLGSHKVYIIDEVHMLSTAAFNAFLKTLEEPPKHAIFILATTEKHKIIPTILSRCQIFDFNRIKVKDIANHLSKIAVNENITADPDALHLIAQKADGALRDSLSIFDQIVSFSGNNLTYQAVLDNLNILDYDYYFKATGFANEANIPGALLLFNEIMDKGFDGHQFIVGLAEHYRNLLVCKDPQTKELLEVGETIQQKYIEQSKETDTHTILRSLHVLNKTDVDYKSSKNQRLLVELALMQLCSLKEELEKKKA</sequence>
<comment type="similarity">
    <text evidence="1 11">Belongs to the DnaX/STICHEL family.</text>
</comment>
<dbReference type="InterPro" id="IPR045085">
    <property type="entry name" value="HLD_clamp_pol_III_gamma_tau"/>
</dbReference>
<dbReference type="CDD" id="cd00009">
    <property type="entry name" value="AAA"/>
    <property type="match status" value="1"/>
</dbReference>
<keyword evidence="14" id="KW-1185">Reference proteome</keyword>
<dbReference type="InterPro" id="IPR005790">
    <property type="entry name" value="DNA_polIII_delta"/>
</dbReference>
<name>A0ABN1MPR1_9FLAO</name>
<dbReference type="PANTHER" id="PTHR11669">
    <property type="entry name" value="REPLICATION FACTOR C / DNA POLYMERASE III GAMMA-TAU SUBUNIT"/>
    <property type="match status" value="1"/>
</dbReference>
<comment type="subunit">
    <text evidence="11">DNA polymerase III contains a core (composed of alpha, epsilon and theta chains) that associates with a tau subunit. This core dimerizes to form the POLIII' complex. PolIII' associates with the gamma complex (composed of gamma, delta, delta', psi and chi chains) and with the beta chain to form the complete DNA polymerase III complex.</text>
</comment>
<evidence type="ECO:0000256" key="8">
    <source>
        <dbReference type="ARBA" id="ARBA00022840"/>
    </source>
</evidence>
<evidence type="ECO:0000256" key="2">
    <source>
        <dbReference type="ARBA" id="ARBA00022679"/>
    </source>
</evidence>
<dbReference type="InterPro" id="IPR012763">
    <property type="entry name" value="DNA_pol_III_sug/sutau_N"/>
</dbReference>
<evidence type="ECO:0000313" key="13">
    <source>
        <dbReference type="EMBL" id="GAA0875314.1"/>
    </source>
</evidence>
<dbReference type="InterPro" id="IPR022754">
    <property type="entry name" value="DNA_pol_III_gamma-3"/>
</dbReference>
<proteinExistence type="inferred from homology"/>
<evidence type="ECO:0000313" key="14">
    <source>
        <dbReference type="Proteomes" id="UP001501126"/>
    </source>
</evidence>
<evidence type="ECO:0000256" key="1">
    <source>
        <dbReference type="ARBA" id="ARBA00006360"/>
    </source>
</evidence>
<keyword evidence="5" id="KW-0479">Metal-binding</keyword>
<dbReference type="InterPro" id="IPR027417">
    <property type="entry name" value="P-loop_NTPase"/>
</dbReference>
<evidence type="ECO:0000259" key="12">
    <source>
        <dbReference type="SMART" id="SM00382"/>
    </source>
</evidence>
<protein>
    <recommendedName>
        <fullName evidence="11">DNA polymerase III subunit gamma/tau</fullName>
        <ecNumber evidence="11">2.7.7.7</ecNumber>
    </recommendedName>
</protein>
<dbReference type="SMART" id="SM00382">
    <property type="entry name" value="AAA"/>
    <property type="match status" value="1"/>
</dbReference>
<dbReference type="CDD" id="cd18137">
    <property type="entry name" value="HLD_clamp_pol_III_gamma_tau"/>
    <property type="match status" value="1"/>
</dbReference>
<dbReference type="NCBIfam" id="TIGR02397">
    <property type="entry name" value="dnaX_nterm"/>
    <property type="match status" value="1"/>
</dbReference>
<dbReference type="PANTHER" id="PTHR11669:SF0">
    <property type="entry name" value="PROTEIN STICHEL-LIKE 2"/>
    <property type="match status" value="1"/>
</dbReference>
<keyword evidence="8 11" id="KW-0067">ATP-binding</keyword>
<keyword evidence="6 11" id="KW-0547">Nucleotide-binding</keyword>
<evidence type="ECO:0000256" key="9">
    <source>
        <dbReference type="ARBA" id="ARBA00022932"/>
    </source>
</evidence>
<dbReference type="EC" id="2.7.7.7" evidence="11"/>
<keyword evidence="7" id="KW-0862">Zinc</keyword>
<dbReference type="Gene3D" id="1.20.272.10">
    <property type="match status" value="1"/>
</dbReference>
<dbReference type="SUPFAM" id="SSF48019">
    <property type="entry name" value="post-AAA+ oligomerization domain-like"/>
    <property type="match status" value="1"/>
</dbReference>
<evidence type="ECO:0000256" key="4">
    <source>
        <dbReference type="ARBA" id="ARBA00022705"/>
    </source>
</evidence>
<dbReference type="RefSeq" id="WP_343786667.1">
    <property type="nucleotide sequence ID" value="NZ_BAAAFH010000011.1"/>
</dbReference>
<evidence type="ECO:0000256" key="11">
    <source>
        <dbReference type="RuleBase" id="RU364063"/>
    </source>
</evidence>
<dbReference type="EMBL" id="BAAAFH010000011">
    <property type="protein sequence ID" value="GAA0875314.1"/>
    <property type="molecule type" value="Genomic_DNA"/>
</dbReference>
<dbReference type="InterPro" id="IPR003593">
    <property type="entry name" value="AAA+_ATPase"/>
</dbReference>
<feature type="domain" description="AAA+ ATPase" evidence="12">
    <location>
        <begin position="38"/>
        <end position="181"/>
    </location>
</feature>
<dbReference type="InterPro" id="IPR008921">
    <property type="entry name" value="DNA_pol3_clamp-load_cplx_C"/>
</dbReference>
<dbReference type="PRINTS" id="PR00300">
    <property type="entry name" value="CLPPROTEASEA"/>
</dbReference>
<dbReference type="NCBIfam" id="NF011531">
    <property type="entry name" value="PRK14971.1"/>
    <property type="match status" value="1"/>
</dbReference>
<evidence type="ECO:0000256" key="5">
    <source>
        <dbReference type="ARBA" id="ARBA00022723"/>
    </source>
</evidence>
<keyword evidence="4 11" id="KW-0235">DNA replication</keyword>
<accession>A0ABN1MPR1</accession>
<dbReference type="SUPFAM" id="SSF52540">
    <property type="entry name" value="P-loop containing nucleoside triphosphate hydrolases"/>
    <property type="match status" value="1"/>
</dbReference>
<keyword evidence="3 11" id="KW-0548">Nucleotidyltransferase</keyword>
<dbReference type="Proteomes" id="UP001501126">
    <property type="component" value="Unassembled WGS sequence"/>
</dbReference>
<keyword evidence="2 11" id="KW-0808">Transferase</keyword>
<organism evidence="13 14">
    <name type="scientific">Wandonia haliotis</name>
    <dbReference type="NCBI Taxonomy" id="574963"/>
    <lineage>
        <taxon>Bacteria</taxon>
        <taxon>Pseudomonadati</taxon>
        <taxon>Bacteroidota</taxon>
        <taxon>Flavobacteriia</taxon>
        <taxon>Flavobacteriales</taxon>
        <taxon>Crocinitomicaceae</taxon>
        <taxon>Wandonia</taxon>
    </lineage>
</organism>
<evidence type="ECO:0000256" key="3">
    <source>
        <dbReference type="ARBA" id="ARBA00022695"/>
    </source>
</evidence>
<reference evidence="13 14" key="1">
    <citation type="journal article" date="2019" name="Int. J. Syst. Evol. Microbiol.">
        <title>The Global Catalogue of Microorganisms (GCM) 10K type strain sequencing project: providing services to taxonomists for standard genome sequencing and annotation.</title>
        <authorList>
            <consortium name="The Broad Institute Genomics Platform"/>
            <consortium name="The Broad Institute Genome Sequencing Center for Infectious Disease"/>
            <person name="Wu L."/>
            <person name="Ma J."/>
        </authorList>
    </citation>
    <scope>NUCLEOTIDE SEQUENCE [LARGE SCALE GENOMIC DNA]</scope>
    <source>
        <strain evidence="13 14">JCM 16083</strain>
    </source>
</reference>
<dbReference type="NCBIfam" id="NF004046">
    <property type="entry name" value="PRK05563.1"/>
    <property type="match status" value="1"/>
</dbReference>
<comment type="catalytic activity">
    <reaction evidence="10 11">
        <text>DNA(n) + a 2'-deoxyribonucleoside 5'-triphosphate = DNA(n+1) + diphosphate</text>
        <dbReference type="Rhea" id="RHEA:22508"/>
        <dbReference type="Rhea" id="RHEA-COMP:17339"/>
        <dbReference type="Rhea" id="RHEA-COMP:17340"/>
        <dbReference type="ChEBI" id="CHEBI:33019"/>
        <dbReference type="ChEBI" id="CHEBI:61560"/>
        <dbReference type="ChEBI" id="CHEBI:173112"/>
        <dbReference type="EC" id="2.7.7.7"/>
    </reaction>
</comment>
<dbReference type="Gene3D" id="3.40.50.300">
    <property type="entry name" value="P-loop containing nucleotide triphosphate hydrolases"/>
    <property type="match status" value="1"/>
</dbReference>
<comment type="caution">
    <text evidence="13">The sequence shown here is derived from an EMBL/GenBank/DDBJ whole genome shotgun (WGS) entry which is preliminary data.</text>
</comment>
<evidence type="ECO:0000256" key="10">
    <source>
        <dbReference type="ARBA" id="ARBA00049244"/>
    </source>
</evidence>
<evidence type="ECO:0000256" key="6">
    <source>
        <dbReference type="ARBA" id="ARBA00022741"/>
    </source>
</evidence>
<dbReference type="Pfam" id="PF13177">
    <property type="entry name" value="DNA_pol3_delta2"/>
    <property type="match status" value="1"/>
</dbReference>
<comment type="function">
    <text evidence="11">DNA polymerase III is a complex, multichain enzyme responsible for most of the replicative synthesis in bacteria. This DNA polymerase also exhibits 3' to 5' exonuclease activity.</text>
</comment>
<dbReference type="Pfam" id="PF22608">
    <property type="entry name" value="DNAX_ATPase_lid"/>
    <property type="match status" value="1"/>
</dbReference>
<gene>
    <name evidence="11" type="primary">dnaX</name>
    <name evidence="13" type="ORF">GCM10009118_17230</name>
</gene>
<dbReference type="Gene3D" id="1.10.8.60">
    <property type="match status" value="1"/>
</dbReference>